<evidence type="ECO:0000313" key="7">
    <source>
        <dbReference type="EMBL" id="GHO45812.1"/>
    </source>
</evidence>
<dbReference type="Proteomes" id="UP000612362">
    <property type="component" value="Unassembled WGS sequence"/>
</dbReference>
<dbReference type="InterPro" id="IPR011251">
    <property type="entry name" value="Luciferase-like_dom"/>
</dbReference>
<evidence type="ECO:0000313" key="8">
    <source>
        <dbReference type="Proteomes" id="UP000612362"/>
    </source>
</evidence>
<dbReference type="InterPro" id="IPR036661">
    <property type="entry name" value="Luciferase-like_sf"/>
</dbReference>
<evidence type="ECO:0000256" key="4">
    <source>
        <dbReference type="ARBA" id="ARBA00023033"/>
    </source>
</evidence>
<proteinExistence type="predicted"/>
<keyword evidence="3" id="KW-0560">Oxidoreductase</keyword>
<evidence type="ECO:0000256" key="5">
    <source>
        <dbReference type="SAM" id="MobiDB-lite"/>
    </source>
</evidence>
<dbReference type="Gene3D" id="3.20.20.30">
    <property type="entry name" value="Luciferase-like domain"/>
    <property type="match status" value="1"/>
</dbReference>
<sequence>MRFAFNTPNMGIYGDVRQMVELAREAEEAGWDAFFIWDHIGSGLDWPANFADPWIMLAAMAMATKRIKLGPIVTPLPRRRPWKVAREAVTLDHLSEGRLILGVGIGSDLAREFSCFGELGDDRLHGEMLDEGLEIITRLWSGEEFSYEGKHYQLKKACFKPTPLQQPRIPIWVAGVWPNKRPFRRAAHFDGLCPIASNRSLTPQDYHDMRAYMQPYLTRGQTFDILASGNTTGTDRQQDRDNVLPFAEAGAT</sequence>
<protein>
    <submittedName>
        <fullName evidence="7">Luciferase-like protein</fullName>
    </submittedName>
</protein>
<evidence type="ECO:0000256" key="1">
    <source>
        <dbReference type="ARBA" id="ARBA00022630"/>
    </source>
</evidence>
<organism evidence="7 8">
    <name type="scientific">Ktedonospora formicarum</name>
    <dbReference type="NCBI Taxonomy" id="2778364"/>
    <lineage>
        <taxon>Bacteria</taxon>
        <taxon>Bacillati</taxon>
        <taxon>Chloroflexota</taxon>
        <taxon>Ktedonobacteria</taxon>
        <taxon>Ktedonobacterales</taxon>
        <taxon>Ktedonobacteraceae</taxon>
        <taxon>Ktedonospora</taxon>
    </lineage>
</organism>
<name>A0A8J3HX87_9CHLR</name>
<dbReference type="Pfam" id="PF00296">
    <property type="entry name" value="Bac_luciferase"/>
    <property type="match status" value="1"/>
</dbReference>
<keyword evidence="1" id="KW-0285">Flavoprotein</keyword>
<keyword evidence="4" id="KW-0503">Monooxygenase</keyword>
<dbReference type="GO" id="GO:0008726">
    <property type="term" value="F:alkanesulfonate monooxygenase activity"/>
    <property type="evidence" value="ECO:0007669"/>
    <property type="project" value="TreeGrafter"/>
</dbReference>
<evidence type="ECO:0000256" key="3">
    <source>
        <dbReference type="ARBA" id="ARBA00023002"/>
    </source>
</evidence>
<feature type="domain" description="Luciferase-like" evidence="6">
    <location>
        <begin position="13"/>
        <end position="212"/>
    </location>
</feature>
<comment type="caution">
    <text evidence="7">The sequence shown here is derived from an EMBL/GenBank/DDBJ whole genome shotgun (WGS) entry which is preliminary data.</text>
</comment>
<dbReference type="SUPFAM" id="SSF51679">
    <property type="entry name" value="Bacterial luciferase-like"/>
    <property type="match status" value="1"/>
</dbReference>
<dbReference type="RefSeq" id="WP_220195239.1">
    <property type="nucleotide sequence ID" value="NZ_BNJF01000002.1"/>
</dbReference>
<dbReference type="PANTHER" id="PTHR42847:SF4">
    <property type="entry name" value="ALKANESULFONATE MONOOXYGENASE-RELATED"/>
    <property type="match status" value="1"/>
</dbReference>
<keyword evidence="8" id="KW-1185">Reference proteome</keyword>
<keyword evidence="2" id="KW-0288">FMN</keyword>
<dbReference type="GO" id="GO:0046306">
    <property type="term" value="P:alkanesulfonate catabolic process"/>
    <property type="evidence" value="ECO:0007669"/>
    <property type="project" value="TreeGrafter"/>
</dbReference>
<dbReference type="InterPro" id="IPR050172">
    <property type="entry name" value="SsuD_RutA_monooxygenase"/>
</dbReference>
<evidence type="ECO:0000259" key="6">
    <source>
        <dbReference type="Pfam" id="PF00296"/>
    </source>
</evidence>
<feature type="region of interest" description="Disordered" evidence="5">
    <location>
        <begin position="227"/>
        <end position="252"/>
    </location>
</feature>
<gene>
    <name evidence="7" type="ORF">KSX_39750</name>
</gene>
<dbReference type="EMBL" id="BNJF01000002">
    <property type="protein sequence ID" value="GHO45812.1"/>
    <property type="molecule type" value="Genomic_DNA"/>
</dbReference>
<dbReference type="PANTHER" id="PTHR42847">
    <property type="entry name" value="ALKANESULFONATE MONOOXYGENASE"/>
    <property type="match status" value="1"/>
</dbReference>
<dbReference type="AlphaFoldDB" id="A0A8J3HX87"/>
<accession>A0A8J3HX87</accession>
<reference evidence="7" key="1">
    <citation type="submission" date="2020-10" db="EMBL/GenBank/DDBJ databases">
        <title>Taxonomic study of unclassified bacteria belonging to the class Ktedonobacteria.</title>
        <authorList>
            <person name="Yabe S."/>
            <person name="Wang C.M."/>
            <person name="Zheng Y."/>
            <person name="Sakai Y."/>
            <person name="Cavaletti L."/>
            <person name="Monciardini P."/>
            <person name="Donadio S."/>
        </authorList>
    </citation>
    <scope>NUCLEOTIDE SEQUENCE</scope>
    <source>
        <strain evidence="7">SOSP1-1</strain>
    </source>
</reference>
<evidence type="ECO:0000256" key="2">
    <source>
        <dbReference type="ARBA" id="ARBA00022643"/>
    </source>
</evidence>